<sequence>MTSLNRVVENRFFSSPSFSSVNFLPPPFLAGSRFPSRKEGETRGYTTNQFLSTVASTSTMRGQQHMISKFRRADQVLLILSESILSRQRKIHRSFGQQQQSLMAAVVVTVHRDWRCWIAKVINVHWNSGQQTASDAGLFPKDLFGCAIADDLCGDYKHLSSFIGKAYEVTWLRPHTQKIYLDEIC</sequence>
<proteinExistence type="predicted"/>
<dbReference type="AlphaFoldDB" id="A0A0P5FRZ4"/>
<evidence type="ECO:0000313" key="1">
    <source>
        <dbReference type="EMBL" id="JAI76485.1"/>
    </source>
</evidence>
<organism evidence="1">
    <name type="scientific">Daphnia magna</name>
    <dbReference type="NCBI Taxonomy" id="35525"/>
    <lineage>
        <taxon>Eukaryota</taxon>
        <taxon>Metazoa</taxon>
        <taxon>Ecdysozoa</taxon>
        <taxon>Arthropoda</taxon>
        <taxon>Crustacea</taxon>
        <taxon>Branchiopoda</taxon>
        <taxon>Diplostraca</taxon>
        <taxon>Cladocera</taxon>
        <taxon>Anomopoda</taxon>
        <taxon>Daphniidae</taxon>
        <taxon>Daphnia</taxon>
    </lineage>
</organism>
<name>A0A0P5FRZ4_9CRUS</name>
<accession>A0A0P5FRZ4</accession>
<reference evidence="1" key="1">
    <citation type="submission" date="2015-10" db="EMBL/GenBank/DDBJ databases">
        <title>Daphnia magna gene sets from two clonal populations assembled and annotated with EvidentialGene.</title>
        <authorList>
            <person name="Gilbert D."/>
            <person name="Podicheti R."/>
            <person name="Orsini L."/>
            <person name="Colbourne J."/>
            <person name="Pfrender M."/>
        </authorList>
    </citation>
    <scope>NUCLEOTIDE SEQUENCE</scope>
</reference>
<reference evidence="1" key="2">
    <citation type="submission" date="2015-10" db="EMBL/GenBank/DDBJ databases">
        <authorList>
            <person name="Gilbert D.G."/>
        </authorList>
    </citation>
    <scope>NUCLEOTIDE SEQUENCE</scope>
</reference>
<dbReference type="EMBL" id="GDIP01246916">
    <property type="protein sequence ID" value="JAI76485.1"/>
    <property type="molecule type" value="Transcribed_RNA"/>
</dbReference>
<protein>
    <submittedName>
        <fullName evidence="1">Uncharacterized protein</fullName>
    </submittedName>
</protein>